<comment type="cofactor">
    <cofactor evidence="15">
        <name>[4Fe-4S] cluster</name>
        <dbReference type="ChEBI" id="CHEBI:49883"/>
    </cofactor>
    <text evidence="15">Binds 1 [4Fe-4S] cluster. The cluster is coordinated with 3 cysteines and an exchangeable S-adenosyl-L-methionine.</text>
</comment>
<dbReference type="NCBIfam" id="TIGR00538">
    <property type="entry name" value="hemN"/>
    <property type="match status" value="1"/>
</dbReference>
<dbReference type="EC" id="1.3.98.3" evidence="15"/>
<keyword evidence="8 15" id="KW-0479">Metal-binding</keyword>
<evidence type="ECO:0000256" key="8">
    <source>
        <dbReference type="ARBA" id="ARBA00022723"/>
    </source>
</evidence>
<comment type="catalytic activity">
    <reaction evidence="14 15">
        <text>coproporphyrinogen III + 2 S-adenosyl-L-methionine = protoporphyrinogen IX + 2 5'-deoxyadenosine + 2 L-methionine + 2 CO2</text>
        <dbReference type="Rhea" id="RHEA:15425"/>
        <dbReference type="ChEBI" id="CHEBI:16526"/>
        <dbReference type="ChEBI" id="CHEBI:17319"/>
        <dbReference type="ChEBI" id="CHEBI:57307"/>
        <dbReference type="ChEBI" id="CHEBI:57309"/>
        <dbReference type="ChEBI" id="CHEBI:57844"/>
        <dbReference type="ChEBI" id="CHEBI:59789"/>
        <dbReference type="EC" id="1.3.98.3"/>
    </reaction>
</comment>
<evidence type="ECO:0000256" key="14">
    <source>
        <dbReference type="ARBA" id="ARBA00048321"/>
    </source>
</evidence>
<comment type="subcellular location">
    <subcellularLocation>
        <location evidence="1 15">Cytoplasm</location>
    </subcellularLocation>
</comment>
<proteinExistence type="inferred from homology"/>
<dbReference type="GO" id="GO:0051989">
    <property type="term" value="F:coproporphyrinogen dehydrogenase activity"/>
    <property type="evidence" value="ECO:0007669"/>
    <property type="project" value="UniProtKB-EC"/>
</dbReference>
<dbReference type="PIRSF" id="PIRSF000167">
    <property type="entry name" value="HemN"/>
    <property type="match status" value="1"/>
</dbReference>
<keyword evidence="11 15" id="KW-0411">Iron-sulfur</keyword>
<dbReference type="PROSITE" id="PS51918">
    <property type="entry name" value="RADICAL_SAM"/>
    <property type="match status" value="1"/>
</dbReference>
<dbReference type="SMART" id="SM00729">
    <property type="entry name" value="Elp3"/>
    <property type="match status" value="1"/>
</dbReference>
<dbReference type="InterPro" id="IPR007197">
    <property type="entry name" value="rSAM"/>
</dbReference>
<protein>
    <recommendedName>
        <fullName evidence="15">Coproporphyrinogen-III oxidase</fullName>
        <ecNumber evidence="15">1.3.98.3</ecNumber>
    </recommendedName>
</protein>
<keyword evidence="9 15" id="KW-0560">Oxidoreductase</keyword>
<evidence type="ECO:0000256" key="12">
    <source>
        <dbReference type="ARBA" id="ARBA00023244"/>
    </source>
</evidence>
<dbReference type="PANTHER" id="PTHR13932:SF6">
    <property type="entry name" value="OXYGEN-INDEPENDENT COPROPORPHYRINOGEN III OXIDASE"/>
    <property type="match status" value="1"/>
</dbReference>
<name>A0ABZ0S5M5_9GAMM</name>
<accession>A0ABZ0S5M5</accession>
<keyword evidence="12 15" id="KW-0627">Porphyrin biosynthesis</keyword>
<gene>
    <name evidence="17" type="primary">hemN_3</name>
    <name evidence="17" type="ORF">Thiowin_00766</name>
</gene>
<dbReference type="PANTHER" id="PTHR13932">
    <property type="entry name" value="COPROPORPHYRINIGEN III OXIDASE"/>
    <property type="match status" value="1"/>
</dbReference>
<evidence type="ECO:0000256" key="9">
    <source>
        <dbReference type="ARBA" id="ARBA00023002"/>
    </source>
</evidence>
<dbReference type="InterPro" id="IPR023404">
    <property type="entry name" value="rSAM_horseshoe"/>
</dbReference>
<comment type="function">
    <text evidence="13">Involved in the heme biosynthesis. Catalyzes the anaerobic oxidative decarboxylation of propionate groups of rings A and B of coproporphyrinogen III to yield the vinyl groups in protoporphyrinogen IX.</text>
</comment>
<keyword evidence="18" id="KW-1185">Reference proteome</keyword>
<comment type="similarity">
    <text evidence="3 15">Belongs to the anaerobic coproporphyrinogen-III oxidase family.</text>
</comment>
<dbReference type="InterPro" id="IPR004558">
    <property type="entry name" value="Coprogen_oxidase_HemN"/>
</dbReference>
<dbReference type="SFLD" id="SFLDG01065">
    <property type="entry name" value="anaerobic_coproporphyrinogen-I"/>
    <property type="match status" value="1"/>
</dbReference>
<dbReference type="CDD" id="cd01335">
    <property type="entry name" value="Radical_SAM"/>
    <property type="match status" value="1"/>
</dbReference>
<comment type="subunit">
    <text evidence="4">Monomer.</text>
</comment>
<organism evidence="17 18">
    <name type="scientific">Thiorhodovibrio winogradskyi</name>
    <dbReference type="NCBI Taxonomy" id="77007"/>
    <lineage>
        <taxon>Bacteria</taxon>
        <taxon>Pseudomonadati</taxon>
        <taxon>Pseudomonadota</taxon>
        <taxon>Gammaproteobacteria</taxon>
        <taxon>Chromatiales</taxon>
        <taxon>Chromatiaceae</taxon>
        <taxon>Thiorhodovibrio</taxon>
    </lineage>
</organism>
<dbReference type="InterPro" id="IPR034505">
    <property type="entry name" value="Coproporphyrinogen-III_oxidase"/>
</dbReference>
<evidence type="ECO:0000313" key="17">
    <source>
        <dbReference type="EMBL" id="WPL15847.1"/>
    </source>
</evidence>
<evidence type="ECO:0000256" key="2">
    <source>
        <dbReference type="ARBA" id="ARBA00004785"/>
    </source>
</evidence>
<evidence type="ECO:0000313" key="18">
    <source>
        <dbReference type="Proteomes" id="UP001432180"/>
    </source>
</evidence>
<reference evidence="17 18" key="1">
    <citation type="journal article" date="2023" name="Microorganisms">
        <title>Thiorhodovibrio frisius and Trv. litoralis spp. nov., Two Novel Members from a Clade of Fastidious Purple Sulfur Bacteria That Exhibit Unique Red-Shifted Light-Harvesting Capabilities.</title>
        <authorList>
            <person name="Methner A."/>
            <person name="Kuzyk S.B."/>
            <person name="Petersen J."/>
            <person name="Bauer S."/>
            <person name="Brinkmann H."/>
            <person name="Sichau K."/>
            <person name="Wanner G."/>
            <person name="Wolf J."/>
            <person name="Neumann-Schaal M."/>
            <person name="Henke P."/>
            <person name="Tank M."/>
            <person name="Sproer C."/>
            <person name="Bunk B."/>
            <person name="Overmann J."/>
        </authorList>
    </citation>
    <scope>NUCLEOTIDE SEQUENCE [LARGE SCALE GENOMIC DNA]</scope>
    <source>
        <strain evidence="17 18">DSM 6702</strain>
    </source>
</reference>
<dbReference type="SFLD" id="SFLDG01082">
    <property type="entry name" value="B12-binding_domain_containing"/>
    <property type="match status" value="1"/>
</dbReference>
<evidence type="ECO:0000256" key="15">
    <source>
        <dbReference type="PIRNR" id="PIRNR000167"/>
    </source>
</evidence>
<evidence type="ECO:0000256" key="11">
    <source>
        <dbReference type="ARBA" id="ARBA00023014"/>
    </source>
</evidence>
<keyword evidence="7 15" id="KW-0949">S-adenosyl-L-methionine</keyword>
<dbReference type="InterPro" id="IPR058240">
    <property type="entry name" value="rSAM_sf"/>
</dbReference>
<dbReference type="Proteomes" id="UP001432180">
    <property type="component" value="Chromosome"/>
</dbReference>
<keyword evidence="10 15" id="KW-0408">Iron</keyword>
<evidence type="ECO:0000256" key="1">
    <source>
        <dbReference type="ARBA" id="ARBA00004496"/>
    </source>
</evidence>
<sequence length="454" mass="51066">MTSMMPVEISPELLTRFSRFDRPGMPPPAPDAWAESFSGEDYCRTLKEVGRHPDETLALYLHIPFCPGRCLYCGCNTTVTHNSQRIDSYLDALEREVGMVGDAIGTGRDVLQLHVAGGTPNYLNDAQLTRLVELVSSRFRILPETDASIECDPRRTSAGQLELLHALGFRRVTLGVQDLEPRVQRSIGRIQSIDLVRDVYWMAREIGFDSIGFDLIYGLPEQTAASFQSTLDAVIEMAPDRVACFGYSRGTSLAMHQHAIDIHRLPDDMERQRLFEQAVKSFLASGYVWVGLDTFVLDTDELAIAQDEGRLGHNCIGYTTMKADNTIGLGTGAAGEVHGHCVQNEPNLAIWEAMIERGEFPIARGHLLNPTDRRRREAIGYLICNLELPLELAEGCFDEEYRRLAAYASDGLVDVEDNKLRITPTGRYLLRHLCTEHEAYFAWDRARWHFSRSL</sequence>
<keyword evidence="5 15" id="KW-0004">4Fe-4S</keyword>
<evidence type="ECO:0000259" key="16">
    <source>
        <dbReference type="PROSITE" id="PS51918"/>
    </source>
</evidence>
<evidence type="ECO:0000256" key="5">
    <source>
        <dbReference type="ARBA" id="ARBA00022485"/>
    </source>
</evidence>
<keyword evidence="6 15" id="KW-0963">Cytoplasm</keyword>
<dbReference type="Gene3D" id="1.10.10.920">
    <property type="match status" value="1"/>
</dbReference>
<evidence type="ECO:0000256" key="6">
    <source>
        <dbReference type="ARBA" id="ARBA00022490"/>
    </source>
</evidence>
<dbReference type="InterPro" id="IPR006638">
    <property type="entry name" value="Elp3/MiaA/NifB-like_rSAM"/>
</dbReference>
<dbReference type="SUPFAM" id="SSF102114">
    <property type="entry name" value="Radical SAM enzymes"/>
    <property type="match status" value="1"/>
</dbReference>
<dbReference type="SFLD" id="SFLDS00029">
    <property type="entry name" value="Radical_SAM"/>
    <property type="match status" value="1"/>
</dbReference>
<evidence type="ECO:0000256" key="10">
    <source>
        <dbReference type="ARBA" id="ARBA00023004"/>
    </source>
</evidence>
<dbReference type="EMBL" id="CP121472">
    <property type="protein sequence ID" value="WPL15847.1"/>
    <property type="molecule type" value="Genomic_DNA"/>
</dbReference>
<evidence type="ECO:0000256" key="3">
    <source>
        <dbReference type="ARBA" id="ARBA00005493"/>
    </source>
</evidence>
<feature type="domain" description="Radical SAM core" evidence="16">
    <location>
        <begin position="51"/>
        <end position="285"/>
    </location>
</feature>
<evidence type="ECO:0000256" key="4">
    <source>
        <dbReference type="ARBA" id="ARBA00011245"/>
    </source>
</evidence>
<evidence type="ECO:0000256" key="7">
    <source>
        <dbReference type="ARBA" id="ARBA00022691"/>
    </source>
</evidence>
<comment type="pathway">
    <text evidence="2 15">Porphyrin-containing compound metabolism; protoporphyrin-IX biosynthesis; protoporphyrinogen-IX from coproporphyrinogen-III (AdoMet route): step 1/1.</text>
</comment>
<dbReference type="Gene3D" id="3.80.30.20">
    <property type="entry name" value="tm_1862 like domain"/>
    <property type="match status" value="1"/>
</dbReference>
<evidence type="ECO:0000256" key="13">
    <source>
        <dbReference type="ARBA" id="ARBA00024295"/>
    </source>
</evidence>
<dbReference type="Pfam" id="PF04055">
    <property type="entry name" value="Radical_SAM"/>
    <property type="match status" value="1"/>
</dbReference>